<dbReference type="InterPro" id="IPR036388">
    <property type="entry name" value="WH-like_DNA-bd_sf"/>
</dbReference>
<dbReference type="PROSITE" id="PS51063">
    <property type="entry name" value="HTH_CRP_2"/>
    <property type="match status" value="1"/>
</dbReference>
<dbReference type="Gene3D" id="2.60.120.10">
    <property type="entry name" value="Jelly Rolls"/>
    <property type="match status" value="1"/>
</dbReference>
<keyword evidence="4" id="KW-0804">Transcription</keyword>
<evidence type="ECO:0000259" key="5">
    <source>
        <dbReference type="PROSITE" id="PS50042"/>
    </source>
</evidence>
<dbReference type="PANTHER" id="PTHR24567:SF74">
    <property type="entry name" value="HTH-TYPE TRANSCRIPTIONAL REGULATOR ARCR"/>
    <property type="match status" value="1"/>
</dbReference>
<dbReference type="InterPro" id="IPR018490">
    <property type="entry name" value="cNMP-bd_dom_sf"/>
</dbReference>
<dbReference type="SMART" id="SM00100">
    <property type="entry name" value="cNMP"/>
    <property type="match status" value="1"/>
</dbReference>
<evidence type="ECO:0000313" key="8">
    <source>
        <dbReference type="Proteomes" id="UP000250369"/>
    </source>
</evidence>
<dbReference type="SUPFAM" id="SSF46785">
    <property type="entry name" value="Winged helix' DNA-binding domain"/>
    <property type="match status" value="1"/>
</dbReference>
<evidence type="ECO:0000256" key="3">
    <source>
        <dbReference type="ARBA" id="ARBA00023159"/>
    </source>
</evidence>
<dbReference type="GO" id="GO:0003700">
    <property type="term" value="F:DNA-binding transcription factor activity"/>
    <property type="evidence" value="ECO:0007669"/>
    <property type="project" value="TreeGrafter"/>
</dbReference>
<dbReference type="Pfam" id="PF13545">
    <property type="entry name" value="HTH_Crp_2"/>
    <property type="match status" value="1"/>
</dbReference>
<dbReference type="InterPro" id="IPR050397">
    <property type="entry name" value="Env_Response_Regulators"/>
</dbReference>
<keyword evidence="3" id="KW-0010">Activator</keyword>
<dbReference type="EMBL" id="QMFB01000050">
    <property type="protein sequence ID" value="RAV09419.1"/>
    <property type="molecule type" value="Genomic_DNA"/>
</dbReference>
<dbReference type="GO" id="GO:0005829">
    <property type="term" value="C:cytosol"/>
    <property type="evidence" value="ECO:0007669"/>
    <property type="project" value="TreeGrafter"/>
</dbReference>
<dbReference type="Pfam" id="PF00027">
    <property type="entry name" value="cNMP_binding"/>
    <property type="match status" value="1"/>
</dbReference>
<dbReference type="SMART" id="SM00419">
    <property type="entry name" value="HTH_CRP"/>
    <property type="match status" value="1"/>
</dbReference>
<feature type="domain" description="HTH crp-type" evidence="6">
    <location>
        <begin position="148"/>
        <end position="221"/>
    </location>
</feature>
<name>A0A329LNY5_9BACL</name>
<evidence type="ECO:0000256" key="1">
    <source>
        <dbReference type="ARBA" id="ARBA00023015"/>
    </source>
</evidence>
<comment type="caution">
    <text evidence="7">The sequence shown here is derived from an EMBL/GenBank/DDBJ whole genome shotgun (WGS) entry which is preliminary data.</text>
</comment>
<proteinExistence type="predicted"/>
<evidence type="ECO:0000256" key="2">
    <source>
        <dbReference type="ARBA" id="ARBA00023125"/>
    </source>
</evidence>
<dbReference type="SUPFAM" id="SSF51206">
    <property type="entry name" value="cAMP-binding domain-like"/>
    <property type="match status" value="1"/>
</dbReference>
<evidence type="ECO:0000313" key="7">
    <source>
        <dbReference type="EMBL" id="RAV09419.1"/>
    </source>
</evidence>
<dbReference type="Proteomes" id="UP000250369">
    <property type="component" value="Unassembled WGS sequence"/>
</dbReference>
<gene>
    <name evidence="7" type="ORF">DQG23_39565</name>
</gene>
<dbReference type="InterPro" id="IPR036390">
    <property type="entry name" value="WH_DNA-bd_sf"/>
</dbReference>
<dbReference type="GO" id="GO:0003677">
    <property type="term" value="F:DNA binding"/>
    <property type="evidence" value="ECO:0007669"/>
    <property type="project" value="UniProtKB-KW"/>
</dbReference>
<dbReference type="InterPro" id="IPR012318">
    <property type="entry name" value="HTH_CRP"/>
</dbReference>
<dbReference type="Gene3D" id="1.10.10.10">
    <property type="entry name" value="Winged helix-like DNA-binding domain superfamily/Winged helix DNA-binding domain"/>
    <property type="match status" value="1"/>
</dbReference>
<dbReference type="InterPro" id="IPR000595">
    <property type="entry name" value="cNMP-bd_dom"/>
</dbReference>
<sequence>MESRIADLLKSIPIFEDLSDEELEAIGPLFTERKCKKGTILFFEGEPGDEFFIIKSGMVKIYRLDEFREIILSMFREGDFFGDMALFRQDMKRTATAEAMEATSLYVLSRSDFASFTETCPKILLVLLETLSERLHKANEQILSLTFLDVRTRIYKTLLRLAEEYGTPYQNRSVINVKLTHQQVAGMVGTVRESVTKAFLELQEEGIISVQNKYIMVKDMQKLRDKI</sequence>
<dbReference type="OrthoDB" id="9812325at2"/>
<keyword evidence="8" id="KW-1185">Reference proteome</keyword>
<dbReference type="PANTHER" id="PTHR24567">
    <property type="entry name" value="CRP FAMILY TRANSCRIPTIONAL REGULATORY PROTEIN"/>
    <property type="match status" value="1"/>
</dbReference>
<keyword evidence="2" id="KW-0238">DNA-binding</keyword>
<feature type="domain" description="Cyclic nucleotide-binding" evidence="5">
    <location>
        <begin position="14"/>
        <end position="134"/>
    </location>
</feature>
<keyword evidence="1" id="KW-0805">Transcription regulation</keyword>
<dbReference type="InterPro" id="IPR014710">
    <property type="entry name" value="RmlC-like_jellyroll"/>
</dbReference>
<organism evidence="7 8">
    <name type="scientific">Paenibacillus contaminans</name>
    <dbReference type="NCBI Taxonomy" id="450362"/>
    <lineage>
        <taxon>Bacteria</taxon>
        <taxon>Bacillati</taxon>
        <taxon>Bacillota</taxon>
        <taxon>Bacilli</taxon>
        <taxon>Bacillales</taxon>
        <taxon>Paenibacillaceae</taxon>
        <taxon>Paenibacillus</taxon>
    </lineage>
</organism>
<evidence type="ECO:0000256" key="4">
    <source>
        <dbReference type="ARBA" id="ARBA00023163"/>
    </source>
</evidence>
<dbReference type="CDD" id="cd00038">
    <property type="entry name" value="CAP_ED"/>
    <property type="match status" value="1"/>
</dbReference>
<dbReference type="PROSITE" id="PS50042">
    <property type="entry name" value="CNMP_BINDING_3"/>
    <property type="match status" value="1"/>
</dbReference>
<dbReference type="AlphaFoldDB" id="A0A329LNY5"/>
<dbReference type="RefSeq" id="WP_113036585.1">
    <property type="nucleotide sequence ID" value="NZ_QMFB01000050.1"/>
</dbReference>
<reference evidence="7 8" key="1">
    <citation type="journal article" date="2009" name="Int. J. Syst. Evol. Microbiol.">
        <title>Paenibacillus contaminans sp. nov., isolated from a contaminated laboratory plate.</title>
        <authorList>
            <person name="Chou J.H."/>
            <person name="Lee J.H."/>
            <person name="Lin M.C."/>
            <person name="Chang P.S."/>
            <person name="Arun A.B."/>
            <person name="Young C.C."/>
            <person name="Chen W.M."/>
        </authorList>
    </citation>
    <scope>NUCLEOTIDE SEQUENCE [LARGE SCALE GENOMIC DNA]</scope>
    <source>
        <strain evidence="7 8">CKOBP-6</strain>
    </source>
</reference>
<evidence type="ECO:0000259" key="6">
    <source>
        <dbReference type="PROSITE" id="PS51063"/>
    </source>
</evidence>
<protein>
    <submittedName>
        <fullName evidence="7">Crp/Fnr family transcriptional regulator</fullName>
    </submittedName>
</protein>
<accession>A0A329LNY5</accession>